<feature type="coiled-coil region" evidence="3">
    <location>
        <begin position="9"/>
        <end position="36"/>
    </location>
</feature>
<sequence>MQPGGQPDMQAIIQQAQQMQQQLMEAQQKIAEAVVEGQAGGGLVTAKITGTGDIVDLVIDPKVVDPDDVETLQDLVMGAIKDATSQSQNLAAETLGPFAQGMGGGSGIPGLPF</sequence>
<dbReference type="InterPro" id="IPR004401">
    <property type="entry name" value="YbaB/EbfC"/>
</dbReference>
<comment type="caution">
    <text evidence="4">The sequence shown here is derived from an EMBL/GenBank/DDBJ whole genome shotgun (WGS) entry which is preliminary data.</text>
</comment>
<dbReference type="NCBIfam" id="TIGR00103">
    <property type="entry name" value="DNA_YbaB_EbfC"/>
    <property type="match status" value="1"/>
</dbReference>
<dbReference type="InterPro" id="IPR036894">
    <property type="entry name" value="YbaB-like_sf"/>
</dbReference>
<keyword evidence="2" id="KW-0963">Cytoplasm</keyword>
<dbReference type="Gene3D" id="3.30.1310.10">
    <property type="entry name" value="Nucleoid-associated protein YbaB-like domain"/>
    <property type="match status" value="1"/>
</dbReference>
<dbReference type="GO" id="GO:0043590">
    <property type="term" value="C:bacterial nucleoid"/>
    <property type="evidence" value="ECO:0007669"/>
    <property type="project" value="UniProtKB-UniRule"/>
</dbReference>
<name>A0A916UKC5_9ACTN</name>
<gene>
    <name evidence="4" type="ORF">GCM10011410_31000</name>
</gene>
<comment type="function">
    <text evidence="2">Binds to DNA and alters its conformation. May be involved in regulation of gene expression, nucleoid organization and DNA protection.</text>
</comment>
<dbReference type="GO" id="GO:0003677">
    <property type="term" value="F:DNA binding"/>
    <property type="evidence" value="ECO:0007669"/>
    <property type="project" value="UniProtKB-UniRule"/>
</dbReference>
<reference evidence="4" key="2">
    <citation type="submission" date="2020-09" db="EMBL/GenBank/DDBJ databases">
        <authorList>
            <person name="Sun Q."/>
            <person name="Zhou Y."/>
        </authorList>
    </citation>
    <scope>NUCLEOTIDE SEQUENCE</scope>
    <source>
        <strain evidence="4">CGMCC 1.15478</strain>
    </source>
</reference>
<keyword evidence="5" id="KW-1185">Reference proteome</keyword>
<dbReference type="GO" id="GO:0005829">
    <property type="term" value="C:cytosol"/>
    <property type="evidence" value="ECO:0007669"/>
    <property type="project" value="TreeGrafter"/>
</dbReference>
<dbReference type="Proteomes" id="UP000641514">
    <property type="component" value="Unassembled WGS sequence"/>
</dbReference>
<dbReference type="HAMAP" id="MF_00274">
    <property type="entry name" value="DNA_YbaB_EbfC"/>
    <property type="match status" value="1"/>
</dbReference>
<evidence type="ECO:0000256" key="2">
    <source>
        <dbReference type="HAMAP-Rule" id="MF_00274"/>
    </source>
</evidence>
<dbReference type="PANTHER" id="PTHR33449:SF1">
    <property type="entry name" value="NUCLEOID-ASSOCIATED PROTEIN YBAB"/>
    <property type="match status" value="1"/>
</dbReference>
<reference evidence="4" key="1">
    <citation type="journal article" date="2014" name="Int. J. Syst. Evol. Microbiol.">
        <title>Complete genome sequence of Corynebacterium casei LMG S-19264T (=DSM 44701T), isolated from a smear-ripened cheese.</title>
        <authorList>
            <consortium name="US DOE Joint Genome Institute (JGI-PGF)"/>
            <person name="Walter F."/>
            <person name="Albersmeier A."/>
            <person name="Kalinowski J."/>
            <person name="Ruckert C."/>
        </authorList>
    </citation>
    <scope>NUCLEOTIDE SEQUENCE</scope>
    <source>
        <strain evidence="4">CGMCC 1.15478</strain>
    </source>
</reference>
<evidence type="ECO:0000313" key="4">
    <source>
        <dbReference type="EMBL" id="GGC75465.1"/>
    </source>
</evidence>
<comment type="subcellular location">
    <subcellularLocation>
        <location evidence="2">Cytoplasm</location>
        <location evidence="2">Nucleoid</location>
    </subcellularLocation>
</comment>
<evidence type="ECO:0000256" key="3">
    <source>
        <dbReference type="SAM" id="Coils"/>
    </source>
</evidence>
<comment type="subunit">
    <text evidence="2">Homodimer.</text>
</comment>
<keyword evidence="1 2" id="KW-0238">DNA-binding</keyword>
<evidence type="ECO:0000313" key="5">
    <source>
        <dbReference type="Proteomes" id="UP000641514"/>
    </source>
</evidence>
<dbReference type="PANTHER" id="PTHR33449">
    <property type="entry name" value="NUCLEOID-ASSOCIATED PROTEIN YBAB"/>
    <property type="match status" value="1"/>
</dbReference>
<organism evidence="4 5">
    <name type="scientific">Hoyosella rhizosphaerae</name>
    <dbReference type="NCBI Taxonomy" id="1755582"/>
    <lineage>
        <taxon>Bacteria</taxon>
        <taxon>Bacillati</taxon>
        <taxon>Actinomycetota</taxon>
        <taxon>Actinomycetes</taxon>
        <taxon>Mycobacteriales</taxon>
        <taxon>Hoyosellaceae</taxon>
        <taxon>Hoyosella</taxon>
    </lineage>
</organism>
<accession>A0A916UKC5</accession>
<dbReference type="EMBL" id="BMJH01000004">
    <property type="protein sequence ID" value="GGC75465.1"/>
    <property type="molecule type" value="Genomic_DNA"/>
</dbReference>
<keyword evidence="3" id="KW-0175">Coiled coil</keyword>
<dbReference type="Pfam" id="PF02575">
    <property type="entry name" value="YbaB_DNA_bd"/>
    <property type="match status" value="1"/>
</dbReference>
<dbReference type="AlphaFoldDB" id="A0A916UKC5"/>
<dbReference type="RefSeq" id="WP_188677261.1">
    <property type="nucleotide sequence ID" value="NZ_BMJH01000004.1"/>
</dbReference>
<protein>
    <recommendedName>
        <fullName evidence="2">Nucleoid-associated protein GCM10011410_31000</fullName>
    </recommendedName>
</protein>
<proteinExistence type="inferred from homology"/>
<evidence type="ECO:0000256" key="1">
    <source>
        <dbReference type="ARBA" id="ARBA00023125"/>
    </source>
</evidence>
<dbReference type="SUPFAM" id="SSF82607">
    <property type="entry name" value="YbaB-like"/>
    <property type="match status" value="1"/>
</dbReference>
<comment type="similarity">
    <text evidence="2">Belongs to the YbaB/EbfC family.</text>
</comment>
<dbReference type="PIRSF" id="PIRSF004555">
    <property type="entry name" value="UCP004555"/>
    <property type="match status" value="1"/>
</dbReference>